<dbReference type="CDD" id="cd05564">
    <property type="entry name" value="PTS_IIB_chitobiose_lichenan"/>
    <property type="match status" value="1"/>
</dbReference>
<dbReference type="Gene3D" id="3.40.50.2300">
    <property type="match status" value="1"/>
</dbReference>
<dbReference type="PROSITE" id="PS51100">
    <property type="entry name" value="PTS_EIIB_TYPE_3"/>
    <property type="match status" value="1"/>
</dbReference>
<evidence type="ECO:0000256" key="3">
    <source>
        <dbReference type="ARBA" id="ARBA00022597"/>
    </source>
</evidence>
<dbReference type="InterPro" id="IPR051819">
    <property type="entry name" value="PTS_sugar-specific_EIIB"/>
</dbReference>
<dbReference type="GO" id="GO:0008982">
    <property type="term" value="F:protein-N(PI)-phosphohistidine-sugar phosphotransferase activity"/>
    <property type="evidence" value="ECO:0007669"/>
    <property type="project" value="InterPro"/>
</dbReference>
<keyword evidence="2" id="KW-0597">Phosphoprotein</keyword>
<dbReference type="SUPFAM" id="SSF52794">
    <property type="entry name" value="PTS system IIB component-like"/>
    <property type="match status" value="1"/>
</dbReference>
<dbReference type="PANTHER" id="PTHR34581:SF2">
    <property type="entry name" value="PTS SYSTEM N,N'-DIACETYLCHITOBIOSE-SPECIFIC EIIB COMPONENT"/>
    <property type="match status" value="1"/>
</dbReference>
<name>D0GNR0_9FUSO</name>
<keyword evidence="4" id="KW-0808">Transferase</keyword>
<evidence type="ECO:0000256" key="7">
    <source>
        <dbReference type="PROSITE-ProRule" id="PRU00423"/>
    </source>
</evidence>
<sequence>MKKILLCCAAGMSTSLLVNKMKAASESKGMEVEIWAEPLDKAPEEIPKSDVVLLGPQVKYALPELKKIADEHGKKIEAINMTDYGMMNGAKVLEAALKLLND</sequence>
<evidence type="ECO:0000313" key="10">
    <source>
        <dbReference type="Proteomes" id="UP000004226"/>
    </source>
</evidence>
<keyword evidence="10" id="KW-1185">Reference proteome</keyword>
<evidence type="ECO:0000313" key="9">
    <source>
        <dbReference type="EMBL" id="EEY34277.1"/>
    </source>
</evidence>
<comment type="caution">
    <text evidence="9">The sequence shown here is derived from an EMBL/GenBank/DDBJ whole genome shotgun (WGS) entry which is preliminary data.</text>
</comment>
<proteinExistence type="predicted"/>
<dbReference type="eggNOG" id="COG1440">
    <property type="taxonomic scope" value="Bacteria"/>
</dbReference>
<keyword evidence="3" id="KW-0762">Sugar transport</keyword>
<evidence type="ECO:0000256" key="4">
    <source>
        <dbReference type="ARBA" id="ARBA00022679"/>
    </source>
</evidence>
<dbReference type="RefSeq" id="WP_006808153.1">
    <property type="nucleotide sequence ID" value="NZ_ADAD01000176.1"/>
</dbReference>
<dbReference type="Proteomes" id="UP000004226">
    <property type="component" value="Unassembled WGS sequence"/>
</dbReference>
<evidence type="ECO:0000259" key="8">
    <source>
        <dbReference type="PROSITE" id="PS51100"/>
    </source>
</evidence>
<dbReference type="Pfam" id="PF02302">
    <property type="entry name" value="PTS_IIB"/>
    <property type="match status" value="1"/>
</dbReference>
<keyword evidence="6" id="KW-0418">Kinase</keyword>
<evidence type="ECO:0000256" key="6">
    <source>
        <dbReference type="ARBA" id="ARBA00022777"/>
    </source>
</evidence>
<feature type="modified residue" description="Phosphocysteine; by EIIA" evidence="7">
    <location>
        <position position="8"/>
    </location>
</feature>
<keyword evidence="1" id="KW-0813">Transport</keyword>
<dbReference type="InterPro" id="IPR013012">
    <property type="entry name" value="PTS_EIIB_3"/>
</dbReference>
<dbReference type="GO" id="GO:0016301">
    <property type="term" value="F:kinase activity"/>
    <property type="evidence" value="ECO:0007669"/>
    <property type="project" value="UniProtKB-KW"/>
</dbReference>
<dbReference type="AlphaFoldDB" id="D0GNR0"/>
<dbReference type="PANTHER" id="PTHR34581">
    <property type="entry name" value="PTS SYSTEM N,N'-DIACETYLCHITOBIOSE-SPECIFIC EIIB COMPONENT"/>
    <property type="match status" value="1"/>
</dbReference>
<feature type="domain" description="PTS EIIB type-3" evidence="8">
    <location>
        <begin position="1"/>
        <end position="102"/>
    </location>
</feature>
<dbReference type="GO" id="GO:0009401">
    <property type="term" value="P:phosphoenolpyruvate-dependent sugar phosphotransferase system"/>
    <property type="evidence" value="ECO:0007669"/>
    <property type="project" value="UniProtKB-KW"/>
</dbReference>
<keyword evidence="5" id="KW-0598">Phosphotransferase system</keyword>
<reference evidence="9 10" key="1">
    <citation type="submission" date="2009-10" db="EMBL/GenBank/DDBJ databases">
        <authorList>
            <person name="Harkins D.M."/>
            <person name="Madupu R."/>
            <person name="Durkin A.S."/>
            <person name="Torralba M."/>
            <person name="Methe B."/>
            <person name="Sutton G.G."/>
            <person name="Strausberg R.L."/>
            <person name="Nelson K.E."/>
        </authorList>
    </citation>
    <scope>NUCLEOTIDE SEQUENCE [LARGE SCALE GENOMIC DNA]</scope>
    <source>
        <strain evidence="9 10">F0264</strain>
    </source>
</reference>
<evidence type="ECO:0000256" key="5">
    <source>
        <dbReference type="ARBA" id="ARBA00022683"/>
    </source>
</evidence>
<dbReference type="InterPro" id="IPR036095">
    <property type="entry name" value="PTS_EIIB-like_sf"/>
</dbReference>
<protein>
    <submittedName>
        <fullName evidence="9">PTS system, Lactose/Cellobiose specific IIB subunit</fullName>
    </submittedName>
</protein>
<gene>
    <name evidence="9" type="ORF">HMPREF0554_2343</name>
</gene>
<dbReference type="EMBL" id="ADAD01000176">
    <property type="protein sequence ID" value="EEY34277.1"/>
    <property type="molecule type" value="Genomic_DNA"/>
</dbReference>
<organism evidence="9 10">
    <name type="scientific">Pseudoleptotrichia goodfellowii F0264</name>
    <dbReference type="NCBI Taxonomy" id="596323"/>
    <lineage>
        <taxon>Bacteria</taxon>
        <taxon>Fusobacteriati</taxon>
        <taxon>Fusobacteriota</taxon>
        <taxon>Fusobacteriia</taxon>
        <taxon>Fusobacteriales</taxon>
        <taxon>Leptotrichiaceae</taxon>
        <taxon>Pseudoleptotrichia</taxon>
    </lineage>
</organism>
<dbReference type="InterPro" id="IPR003501">
    <property type="entry name" value="PTS_EIIB_2/3"/>
</dbReference>
<evidence type="ECO:0000256" key="1">
    <source>
        <dbReference type="ARBA" id="ARBA00022448"/>
    </source>
</evidence>
<accession>D0GNR0</accession>
<evidence type="ECO:0000256" key="2">
    <source>
        <dbReference type="ARBA" id="ARBA00022553"/>
    </source>
</evidence>